<name>Q3JP64_BURP1</name>
<accession>Q3JP64</accession>
<sequence>MRLRSSAIASRVRFNVVRMSVLHREHVSRGARRDVRSTEVIDAVDQERMDVLEQPRAIELLVEAPAERHDRLAVQQRLEADRRIDRDDRMRVLDQIGGRRRHEVEVIDALHPHHLVDHGHVTLGRMQLDDQVRVLVRRVLEREPDRLQVVDIRMQLDLRVARHLQRQEHVAQRREFLRAQHFRLRRRARAVRRARRVQTFARHALRGELQRIVRGRHRLARPRRARLRQRPRLVRLVAREPAAMLAFGRHRQAVDDGRIAADRRQRVDAEPIDEQLVRQIRDLDEFRRYPVRRARVRDRAANELLAVPHQALRHEMTAEHAGHRGEDRLRVGARALGRHLSVQHLDRCIGPNPGRRIEHGGRMRPAPQIDRPKARGQCHQVRERLARGEQKVEFLSDRLHEPHGKVVPLHRIDDDDNHDLRSMKKWNKRQAPARRRDTLPLITLNVSAMPAIISTAPENEKRRTLASTGSPASFAVTSAPASTAPQPS</sequence>
<dbReference type="EnsemblBacteria" id="ABA48204">
    <property type="protein sequence ID" value="ABA48204"/>
    <property type="gene ID" value="BURPS1710b_3269"/>
</dbReference>
<dbReference type="Proteomes" id="UP000002700">
    <property type="component" value="Chromosome I"/>
</dbReference>
<evidence type="ECO:0000313" key="2">
    <source>
        <dbReference type="EMBL" id="ABA48204.1"/>
    </source>
</evidence>
<feature type="region of interest" description="Disordered" evidence="1">
    <location>
        <begin position="346"/>
        <end position="376"/>
    </location>
</feature>
<proteinExistence type="predicted"/>
<feature type="region of interest" description="Disordered" evidence="1">
    <location>
        <begin position="455"/>
        <end position="488"/>
    </location>
</feature>
<dbReference type="KEGG" id="bpm:BURPS1710b_3269"/>
<feature type="compositionally biased region" description="Polar residues" evidence="1">
    <location>
        <begin position="465"/>
        <end position="488"/>
    </location>
</feature>
<dbReference type="EMBL" id="CP000124">
    <property type="protein sequence ID" value="ABA48204.1"/>
    <property type="molecule type" value="Genomic_DNA"/>
</dbReference>
<dbReference type="HOGENOM" id="CLU_558603_0_0_4"/>
<organism evidence="2 3">
    <name type="scientific">Burkholderia pseudomallei (strain 1710b)</name>
    <dbReference type="NCBI Taxonomy" id="320372"/>
    <lineage>
        <taxon>Bacteria</taxon>
        <taxon>Pseudomonadati</taxon>
        <taxon>Pseudomonadota</taxon>
        <taxon>Betaproteobacteria</taxon>
        <taxon>Burkholderiales</taxon>
        <taxon>Burkholderiaceae</taxon>
        <taxon>Burkholderia</taxon>
        <taxon>pseudomallei group</taxon>
    </lineage>
</organism>
<gene>
    <name evidence="2" type="ordered locus">BURPS1710b_3269</name>
</gene>
<protein>
    <submittedName>
        <fullName evidence="2">Uncharacterized protein</fullName>
    </submittedName>
</protein>
<dbReference type="AlphaFoldDB" id="Q3JP64"/>
<evidence type="ECO:0000313" key="3">
    <source>
        <dbReference type="Proteomes" id="UP000002700"/>
    </source>
</evidence>
<evidence type="ECO:0000256" key="1">
    <source>
        <dbReference type="SAM" id="MobiDB-lite"/>
    </source>
</evidence>
<reference evidence="2 3" key="1">
    <citation type="submission" date="2005-09" db="EMBL/GenBank/DDBJ databases">
        <authorList>
            <person name="Woods D.E."/>
            <person name="Nierman W.C."/>
        </authorList>
    </citation>
    <scope>NUCLEOTIDE SEQUENCE [LARGE SCALE GENOMIC DNA]</scope>
    <source>
        <strain evidence="2 3">1710b</strain>
    </source>
</reference>